<dbReference type="CDD" id="cd00085">
    <property type="entry name" value="HNHc"/>
    <property type="match status" value="1"/>
</dbReference>
<dbReference type="SMART" id="SM00857">
    <property type="entry name" value="Resolvase"/>
    <property type="match status" value="1"/>
</dbReference>
<accession>A0AAP7KI92</accession>
<dbReference type="CDD" id="cd00338">
    <property type="entry name" value="Ser_Recombinase"/>
    <property type="match status" value="1"/>
</dbReference>
<dbReference type="Gene3D" id="1.10.30.50">
    <property type="match status" value="1"/>
</dbReference>
<dbReference type="InterPro" id="IPR003615">
    <property type="entry name" value="HNH_nuc"/>
</dbReference>
<dbReference type="AlphaFoldDB" id="A0AAP7KI92"/>
<dbReference type="InterPro" id="IPR050639">
    <property type="entry name" value="SSR_resolvase"/>
</dbReference>
<dbReference type="Proteomes" id="UP000077242">
    <property type="component" value="Unassembled WGS sequence"/>
</dbReference>
<dbReference type="InterPro" id="IPR006119">
    <property type="entry name" value="Resolv_N"/>
</dbReference>
<protein>
    <recommendedName>
        <fullName evidence="1">Resolvase/invertase-type recombinase catalytic domain-containing protein</fullName>
    </recommendedName>
</protein>
<evidence type="ECO:0000313" key="3">
    <source>
        <dbReference type="Proteomes" id="UP000077242"/>
    </source>
</evidence>
<evidence type="ECO:0000259" key="1">
    <source>
        <dbReference type="PROSITE" id="PS51736"/>
    </source>
</evidence>
<dbReference type="SUPFAM" id="SSF53041">
    <property type="entry name" value="Resolvase-like"/>
    <property type="match status" value="1"/>
</dbReference>
<dbReference type="InterPro" id="IPR013597">
    <property type="entry name" value="Mat_intron_G2"/>
</dbReference>
<dbReference type="GO" id="GO:0003677">
    <property type="term" value="F:DNA binding"/>
    <property type="evidence" value="ECO:0007669"/>
    <property type="project" value="InterPro"/>
</dbReference>
<gene>
    <name evidence="2" type="ORF">AYJ70_18295</name>
</gene>
<proteinExistence type="predicted"/>
<dbReference type="InterPro" id="IPR036162">
    <property type="entry name" value="Resolvase-like_N_sf"/>
</dbReference>
<dbReference type="Pfam" id="PF08388">
    <property type="entry name" value="GIIM"/>
    <property type="match status" value="1"/>
</dbReference>
<reference evidence="3" key="1">
    <citation type="submission" date="2016-02" db="EMBL/GenBank/DDBJ databases">
        <title>Dietzia cinnamea strain CD11_5 genome sequencing and assembly.</title>
        <authorList>
            <person name="Kaur G."/>
            <person name="Nair G.R."/>
            <person name="Mayilraj S."/>
        </authorList>
    </citation>
    <scope>NUCLEOTIDE SEQUENCE [LARGE SCALE GENOMIC DNA]</scope>
    <source>
        <strain evidence="3">CD10_2</strain>
    </source>
</reference>
<dbReference type="GO" id="GO:0000150">
    <property type="term" value="F:DNA strand exchange activity"/>
    <property type="evidence" value="ECO:0007669"/>
    <property type="project" value="InterPro"/>
</dbReference>
<comment type="caution">
    <text evidence="2">The sequence shown here is derived from an EMBL/GenBank/DDBJ whole genome shotgun (WGS) entry which is preliminary data.</text>
</comment>
<dbReference type="Pfam" id="PF00239">
    <property type="entry name" value="Resolvase"/>
    <property type="match status" value="1"/>
</dbReference>
<organism evidence="2 3">
    <name type="scientific">Pseudomonas monteilii</name>
    <dbReference type="NCBI Taxonomy" id="76759"/>
    <lineage>
        <taxon>Bacteria</taxon>
        <taxon>Pseudomonadati</taxon>
        <taxon>Pseudomonadota</taxon>
        <taxon>Gammaproteobacteria</taxon>
        <taxon>Pseudomonadales</taxon>
        <taxon>Pseudomonadaceae</taxon>
        <taxon>Pseudomonas</taxon>
    </lineage>
</organism>
<dbReference type="PROSITE" id="PS51736">
    <property type="entry name" value="RECOMBINASES_3"/>
    <property type="match status" value="1"/>
</dbReference>
<dbReference type="PANTHER" id="PTHR30461">
    <property type="entry name" value="DNA-INVERTASE FROM LAMBDOID PROPHAGE"/>
    <property type="match status" value="1"/>
</dbReference>
<evidence type="ECO:0000313" key="2">
    <source>
        <dbReference type="EMBL" id="OAH57055.1"/>
    </source>
</evidence>
<dbReference type="EMBL" id="LSTU01000003">
    <property type="protein sequence ID" value="OAH57055.1"/>
    <property type="molecule type" value="Genomic_DNA"/>
</dbReference>
<feature type="domain" description="Resolvase/invertase-type recombinase catalytic" evidence="1">
    <location>
        <begin position="1"/>
        <end position="116"/>
    </location>
</feature>
<dbReference type="Gene3D" id="3.40.50.1390">
    <property type="entry name" value="Resolvase, N-terminal catalytic domain"/>
    <property type="match status" value="1"/>
</dbReference>
<dbReference type="PANTHER" id="PTHR30461:SF23">
    <property type="entry name" value="DNA RECOMBINASE-RELATED"/>
    <property type="match status" value="1"/>
</dbReference>
<sequence length="365" mass="42367">MADGAHVAEDMRFVGVSGATLIRPQLERLRDRAALGLVDRLYVLSPDRLSRKYAHQALLMEELLACGVQVVFLNHAIGVTPEESLLLQMQGMIAEYERAKIMERNRRGKLHGAKRGSINVLSTAQDKTHIVHIHQGFDFLGWNFKKYVPKSSKRKAKLMIKPSKKNVSAFYRKVRDIIKNSGALTQNALMGRLNPVLRGWAQNHSPVVAKATFSKLDNLIFWRIFRWAKRRHPRKSVGWIKRRYYCSEIHRAFVHPLKGPDGMVRFRQLYMLADTAIVRHKRLPLAYQPYDAEQEFKWEALRVQRMLHKLRYRRQIHSLFRRQQGICALCGHAISKDTGWHDHHVVRRVDGGSDKLENRALLHLD</sequence>
<name>A0AAP7KI92_9PSED</name>